<keyword evidence="2" id="KW-1185">Reference proteome</keyword>
<dbReference type="Gene3D" id="1.25.10.90">
    <property type="match status" value="1"/>
</dbReference>
<proteinExistence type="predicted"/>
<dbReference type="InterPro" id="IPR014825">
    <property type="entry name" value="DNA_alkylation"/>
</dbReference>
<comment type="caution">
    <text evidence="1">The sequence shown here is derived from an EMBL/GenBank/DDBJ whole genome shotgun (WGS) entry which is preliminary data.</text>
</comment>
<dbReference type="EMBL" id="SDKM01000085">
    <property type="protein sequence ID" value="RYP80914.1"/>
    <property type="molecule type" value="Genomic_DNA"/>
</dbReference>
<accession>A0A4Q4Z268</accession>
<dbReference type="AlphaFoldDB" id="A0A4Q4Z268"/>
<sequence>MDLTAAAVVDELSGHSDEAEAAKIRRRVADGEPVIGVRMGTLFDLAKEATRLPDDELERLFAEPAYEPRMVAFCVLDFRARKRPGDAALCATYLRHHDAITAWDMVDRAAPRVVGSAVAGGPYDELHDLAGSADPLRRRTAMTAPLWFVMRGDEDDLAAGYDLATRLCADPDPVVHNAVGIFLAHADGRDPGRLDAFLAAYGATLPRPAYRLATRKRR</sequence>
<dbReference type="OrthoDB" id="9775346at2"/>
<reference evidence="1 2" key="1">
    <citation type="submission" date="2019-01" db="EMBL/GenBank/DDBJ databases">
        <title>Nocardioides guangzhouensis sp. nov., an actinobacterium isolated from soil.</title>
        <authorList>
            <person name="Fu Y."/>
            <person name="Cai Y."/>
            <person name="Lin Z."/>
            <person name="Chen P."/>
        </authorList>
    </citation>
    <scope>NUCLEOTIDE SEQUENCE [LARGE SCALE GENOMIC DNA]</scope>
    <source>
        <strain evidence="1 2">130</strain>
    </source>
</reference>
<dbReference type="RefSeq" id="WP_134721088.1">
    <property type="nucleotide sequence ID" value="NZ_SDKM01000085.1"/>
</dbReference>
<dbReference type="Proteomes" id="UP000295198">
    <property type="component" value="Unassembled WGS sequence"/>
</dbReference>
<evidence type="ECO:0000313" key="2">
    <source>
        <dbReference type="Proteomes" id="UP000295198"/>
    </source>
</evidence>
<dbReference type="CDD" id="cd06561">
    <property type="entry name" value="AlkD_like"/>
    <property type="match status" value="1"/>
</dbReference>
<dbReference type="InterPro" id="IPR016024">
    <property type="entry name" value="ARM-type_fold"/>
</dbReference>
<organism evidence="1 2">
    <name type="scientific">Nocardioides guangzhouensis</name>
    <dbReference type="NCBI Taxonomy" id="2497878"/>
    <lineage>
        <taxon>Bacteria</taxon>
        <taxon>Bacillati</taxon>
        <taxon>Actinomycetota</taxon>
        <taxon>Actinomycetes</taxon>
        <taxon>Propionibacteriales</taxon>
        <taxon>Nocardioidaceae</taxon>
        <taxon>Nocardioides</taxon>
    </lineage>
</organism>
<evidence type="ECO:0000313" key="1">
    <source>
        <dbReference type="EMBL" id="RYP80914.1"/>
    </source>
</evidence>
<dbReference type="SUPFAM" id="SSF48371">
    <property type="entry name" value="ARM repeat"/>
    <property type="match status" value="1"/>
</dbReference>
<name>A0A4Q4Z268_9ACTN</name>
<dbReference type="Pfam" id="PF08713">
    <property type="entry name" value="DNA_alkylation"/>
    <property type="match status" value="1"/>
</dbReference>
<protein>
    <submittedName>
        <fullName evidence="1">DNA alkylation repair protein</fullName>
    </submittedName>
</protein>
<gene>
    <name evidence="1" type="ORF">EKO23_24265</name>
</gene>